<protein>
    <submittedName>
        <fullName evidence="2">Uncharacterized protein</fullName>
    </submittedName>
</protein>
<keyword evidence="3" id="KW-1185">Reference proteome</keyword>
<sequence>MAAPYNRNATPAANHTPTGEPLAKKLRTNPAARLTRIPRKQRPGAQLRLAAAKRPPEVIDISSGSPDGLKPPTYRPNIQSQRPSGGLFPTDSHQDDIIVVSCKDQNASRAKPKSYGVGNYFAELRTKSSY</sequence>
<accession>A0A1Y2A590</accession>
<reference evidence="2 3" key="1">
    <citation type="submission" date="2016-07" db="EMBL/GenBank/DDBJ databases">
        <title>Pervasive Adenine N6-methylation of Active Genes in Fungi.</title>
        <authorList>
            <consortium name="DOE Joint Genome Institute"/>
            <person name="Mondo S.J."/>
            <person name="Dannebaum R.O."/>
            <person name="Kuo R.C."/>
            <person name="Labutti K."/>
            <person name="Haridas S."/>
            <person name="Kuo A."/>
            <person name="Salamov A."/>
            <person name="Ahrendt S.R."/>
            <person name="Lipzen A."/>
            <person name="Sullivan W."/>
            <person name="Andreopoulos W.B."/>
            <person name="Clum A."/>
            <person name="Lindquist E."/>
            <person name="Daum C."/>
            <person name="Ramamoorthy G.K."/>
            <person name="Gryganskyi A."/>
            <person name="Culley D."/>
            <person name="Magnuson J.K."/>
            <person name="James T.Y."/>
            <person name="O'Malley M.A."/>
            <person name="Stajich J.E."/>
            <person name="Spatafora J.W."/>
            <person name="Visel A."/>
            <person name="Grigoriev I.V."/>
        </authorList>
    </citation>
    <scope>NUCLEOTIDE SEQUENCE [LARGE SCALE GENOMIC DNA]</scope>
    <source>
        <strain evidence="2 3">CBS 115471</strain>
    </source>
</reference>
<gene>
    <name evidence="2" type="ORF">BCR34DRAFT_583529</name>
</gene>
<dbReference type="Proteomes" id="UP000193144">
    <property type="component" value="Unassembled WGS sequence"/>
</dbReference>
<proteinExistence type="predicted"/>
<feature type="compositionally biased region" description="Polar residues" evidence="1">
    <location>
        <begin position="7"/>
        <end position="17"/>
    </location>
</feature>
<name>A0A1Y2A590_9PLEO</name>
<evidence type="ECO:0000313" key="3">
    <source>
        <dbReference type="Proteomes" id="UP000193144"/>
    </source>
</evidence>
<evidence type="ECO:0000256" key="1">
    <source>
        <dbReference type="SAM" id="MobiDB-lite"/>
    </source>
</evidence>
<dbReference type="AlphaFoldDB" id="A0A1Y2A590"/>
<comment type="caution">
    <text evidence="2">The sequence shown here is derived from an EMBL/GenBank/DDBJ whole genome shotgun (WGS) entry which is preliminary data.</text>
</comment>
<dbReference type="EMBL" id="MCFA01000011">
    <property type="protein sequence ID" value="ORY17678.1"/>
    <property type="molecule type" value="Genomic_DNA"/>
</dbReference>
<evidence type="ECO:0000313" key="2">
    <source>
        <dbReference type="EMBL" id="ORY17678.1"/>
    </source>
</evidence>
<feature type="region of interest" description="Disordered" evidence="1">
    <location>
        <begin position="1"/>
        <end position="92"/>
    </location>
</feature>
<organism evidence="2 3">
    <name type="scientific">Clohesyomyces aquaticus</name>
    <dbReference type="NCBI Taxonomy" id="1231657"/>
    <lineage>
        <taxon>Eukaryota</taxon>
        <taxon>Fungi</taxon>
        <taxon>Dikarya</taxon>
        <taxon>Ascomycota</taxon>
        <taxon>Pezizomycotina</taxon>
        <taxon>Dothideomycetes</taxon>
        <taxon>Pleosporomycetidae</taxon>
        <taxon>Pleosporales</taxon>
        <taxon>Lindgomycetaceae</taxon>
        <taxon>Clohesyomyces</taxon>
    </lineage>
</organism>